<proteinExistence type="predicted"/>
<organism evidence="1 2">
    <name type="scientific">Pleurotus ostreatus (strain PC15)</name>
    <name type="common">Oyster mushroom</name>
    <dbReference type="NCBI Taxonomy" id="1137138"/>
    <lineage>
        <taxon>Eukaryota</taxon>
        <taxon>Fungi</taxon>
        <taxon>Dikarya</taxon>
        <taxon>Basidiomycota</taxon>
        <taxon>Agaricomycotina</taxon>
        <taxon>Agaricomycetes</taxon>
        <taxon>Agaricomycetidae</taxon>
        <taxon>Agaricales</taxon>
        <taxon>Pleurotineae</taxon>
        <taxon>Pleurotaceae</taxon>
        <taxon>Pleurotus</taxon>
    </lineage>
</organism>
<sequence>MRTHASISDPSIRLMNGTVLTYERAHAFMAFYGQQFALGKPIIRIDTLPHKPGSSAIMMFGESRMSYGNGPTDGAAKRDCYLKGARKVESFDPEIWKLFVTSEVPKAQATQERPAAAAVCTSTRPRARVLDPYAAQSHRFVCRTSQHVRSSATFSATVVRSSTASASSDRSMV</sequence>
<dbReference type="HOGENOM" id="CLU_1548254_0_0_1"/>
<accession>A0A067P0C7</accession>
<dbReference type="OrthoDB" id="10322810at2759"/>
<dbReference type="VEuPathDB" id="FungiDB:PLEOSDRAFT_1087537"/>
<evidence type="ECO:0000313" key="2">
    <source>
        <dbReference type="Proteomes" id="UP000027073"/>
    </source>
</evidence>
<evidence type="ECO:0000313" key="1">
    <source>
        <dbReference type="EMBL" id="KDQ32705.1"/>
    </source>
</evidence>
<name>A0A067P0C7_PLEO1</name>
<gene>
    <name evidence="1" type="ORF">PLEOSDRAFT_1087537</name>
</gene>
<reference evidence="2" key="1">
    <citation type="journal article" date="2014" name="Proc. Natl. Acad. Sci. U.S.A.">
        <title>Extensive sampling of basidiomycete genomes demonstrates inadequacy of the white-rot/brown-rot paradigm for wood decay fungi.</title>
        <authorList>
            <person name="Riley R."/>
            <person name="Salamov A.A."/>
            <person name="Brown D.W."/>
            <person name="Nagy L.G."/>
            <person name="Floudas D."/>
            <person name="Held B.W."/>
            <person name="Levasseur A."/>
            <person name="Lombard V."/>
            <person name="Morin E."/>
            <person name="Otillar R."/>
            <person name="Lindquist E.A."/>
            <person name="Sun H."/>
            <person name="LaButti K.M."/>
            <person name="Schmutz J."/>
            <person name="Jabbour D."/>
            <person name="Luo H."/>
            <person name="Baker S.E."/>
            <person name="Pisabarro A.G."/>
            <person name="Walton J.D."/>
            <person name="Blanchette R.A."/>
            <person name="Henrissat B."/>
            <person name="Martin F."/>
            <person name="Cullen D."/>
            <person name="Hibbett D.S."/>
            <person name="Grigoriev I.V."/>
        </authorList>
    </citation>
    <scope>NUCLEOTIDE SEQUENCE [LARGE SCALE GENOMIC DNA]</scope>
    <source>
        <strain evidence="2">PC15</strain>
    </source>
</reference>
<dbReference type="AlphaFoldDB" id="A0A067P0C7"/>
<dbReference type="EMBL" id="KL198004">
    <property type="protein sequence ID" value="KDQ32705.1"/>
    <property type="molecule type" value="Genomic_DNA"/>
</dbReference>
<protein>
    <submittedName>
        <fullName evidence="1">Uncharacterized protein</fullName>
    </submittedName>
</protein>
<dbReference type="STRING" id="1137138.A0A067P0C7"/>
<dbReference type="InParanoid" id="A0A067P0C7"/>
<dbReference type="Proteomes" id="UP000027073">
    <property type="component" value="Unassembled WGS sequence"/>
</dbReference>